<dbReference type="AlphaFoldDB" id="A0AAV0PJK7"/>
<organism evidence="1 2">
    <name type="scientific">Linum tenue</name>
    <dbReference type="NCBI Taxonomy" id="586396"/>
    <lineage>
        <taxon>Eukaryota</taxon>
        <taxon>Viridiplantae</taxon>
        <taxon>Streptophyta</taxon>
        <taxon>Embryophyta</taxon>
        <taxon>Tracheophyta</taxon>
        <taxon>Spermatophyta</taxon>
        <taxon>Magnoliopsida</taxon>
        <taxon>eudicotyledons</taxon>
        <taxon>Gunneridae</taxon>
        <taxon>Pentapetalae</taxon>
        <taxon>rosids</taxon>
        <taxon>fabids</taxon>
        <taxon>Malpighiales</taxon>
        <taxon>Linaceae</taxon>
        <taxon>Linum</taxon>
    </lineage>
</organism>
<evidence type="ECO:0008006" key="3">
    <source>
        <dbReference type="Google" id="ProtNLM"/>
    </source>
</evidence>
<proteinExistence type="predicted"/>
<comment type="caution">
    <text evidence="1">The sequence shown here is derived from an EMBL/GenBank/DDBJ whole genome shotgun (WGS) entry which is preliminary data.</text>
</comment>
<dbReference type="EMBL" id="CAMGYJ010000009">
    <property type="protein sequence ID" value="CAI0470456.1"/>
    <property type="molecule type" value="Genomic_DNA"/>
</dbReference>
<accession>A0AAV0PJK7</accession>
<reference evidence="1" key="1">
    <citation type="submission" date="2022-08" db="EMBL/GenBank/DDBJ databases">
        <authorList>
            <person name="Gutierrez-Valencia J."/>
        </authorList>
    </citation>
    <scope>NUCLEOTIDE SEQUENCE</scope>
</reference>
<protein>
    <recommendedName>
        <fullName evidence="3">PDZ domain-containing protein</fullName>
    </recommendedName>
</protein>
<evidence type="ECO:0000313" key="1">
    <source>
        <dbReference type="EMBL" id="CAI0470456.1"/>
    </source>
</evidence>
<keyword evidence="2" id="KW-1185">Reference proteome</keyword>
<dbReference type="Proteomes" id="UP001154282">
    <property type="component" value="Unassembled WGS sequence"/>
</dbReference>
<name>A0AAV0PJK7_9ROSI</name>
<gene>
    <name evidence="1" type="ORF">LITE_LOCUS38572</name>
</gene>
<evidence type="ECO:0000313" key="2">
    <source>
        <dbReference type="Proteomes" id="UP001154282"/>
    </source>
</evidence>
<sequence length="177" mass="19567">MAKTFSLASDKQFIHTATKDEKTSAGKIVALYVSEYKGDPNGFDITRAGDDGWVGQLARVSNDPDQLRQGLATHEAVEVNGVTIQGERLTELFNDLAAEREADRGKKSYLMANRQGLCLVNVGGATVKKVRVNDYFGWSKYGVKPAAGEWKRVDMANGEETGGGDDGWKWPWPWPWQ</sequence>